<dbReference type="PROSITE" id="PS50846">
    <property type="entry name" value="HMA_2"/>
    <property type="match status" value="2"/>
</dbReference>
<evidence type="ECO:0000256" key="7">
    <source>
        <dbReference type="ARBA" id="ARBA00022723"/>
    </source>
</evidence>
<dbReference type="PROSITE" id="PS01047">
    <property type="entry name" value="HMA_1"/>
    <property type="match status" value="1"/>
</dbReference>
<dbReference type="InterPro" id="IPR036163">
    <property type="entry name" value="HMA_dom_sf"/>
</dbReference>
<evidence type="ECO:0000256" key="8">
    <source>
        <dbReference type="ARBA" id="ARBA00022741"/>
    </source>
</evidence>
<accession>A0ABT4BUZ6</accession>
<keyword evidence="3 15" id="KW-1003">Cell membrane</keyword>
<evidence type="ECO:0000256" key="9">
    <source>
        <dbReference type="ARBA" id="ARBA00022840"/>
    </source>
</evidence>
<dbReference type="RefSeq" id="WP_268057776.1">
    <property type="nucleotide sequence ID" value="NZ_JAPOHA010000004.1"/>
</dbReference>
<dbReference type="InterPro" id="IPR006121">
    <property type="entry name" value="HMA_dom"/>
</dbReference>
<evidence type="ECO:0000256" key="10">
    <source>
        <dbReference type="ARBA" id="ARBA00022967"/>
    </source>
</evidence>
<keyword evidence="5" id="KW-0597">Phosphoprotein</keyword>
<keyword evidence="8 15" id="KW-0547">Nucleotide-binding</keyword>
<evidence type="ECO:0000259" key="16">
    <source>
        <dbReference type="PROSITE" id="PS50846"/>
    </source>
</evidence>
<dbReference type="InterPro" id="IPR023214">
    <property type="entry name" value="HAD_sf"/>
</dbReference>
<dbReference type="InterPro" id="IPR008250">
    <property type="entry name" value="ATPase_P-typ_transduc_dom_A_sf"/>
</dbReference>
<sequence>MTKQYELEGLCCGNCAAKIEQEVCGLDGVSKANVDFASKLLTVELTNHAMPENIAKQARTIAKRHDSDIKLKERDLPQAGKKVMYLLGLDCADCAKKIETAVSQMDGVQSATLDFVTQKLTVEAAEKGKLPAIIRQAAQTIQEIEPDVEISYTGKAAEETPDDGKKRRLRRAGLLTGAVLFLIGMAVPLPRTAEFILFLISYLLVGGEVVLRAVRNIAKGQVFDENFLMSVATIGAFGIGDFAEGVAVMLFYQIGEFFQDLAVNRSRKSISALMDIRPDYANLKIGGEVRKVSPEEVGIGDMILIRPGEKVPLDGKVVEGTSSVDTAALTGESLPRDVEPGSEILSGSVNKSGLLTVEVTKEFGESTVTKILDLVQNASSQKAPAENFITKFAGYYTPVVVFAALALAVIPPLLIPGTSFAQWINRALTFLVVSCPCALVISIPLSFFGGIGGASKKGILVKGSSYLEAFNNVDTVVFDKTGTLTKGNFKVTKIHAENGWNEDDLLYYAAHAELYSSHPIAVSIREAYGKEPDAAQIADYEELSGKGVRVKVNGKTVLAGNSKLMDAEKIEWQASSEAGTAVYLAIDDRFAGSIVISDEVKPDSAQAIRNLKAAGVRQTVMLTGDSKAAGEKAAQELGLDAVYTELLPQQKVEQMEKLYGEAAKNGKLVFVGDGINDAPVLACADVGVAMGGLGSDAAIEAADVVLMTDEPSKLVTAIRIAKKTRRIVMQNVIFALGVKILILILAAFGIATMWEAVFGDVGVTIIAVLNAIRASQIKNDA</sequence>
<dbReference type="Gene3D" id="3.40.50.1000">
    <property type="entry name" value="HAD superfamily/HAD-like"/>
    <property type="match status" value="1"/>
</dbReference>
<feature type="transmembrane region" description="Helical" evidence="15">
    <location>
        <begin position="427"/>
        <end position="448"/>
    </location>
</feature>
<evidence type="ECO:0000256" key="5">
    <source>
        <dbReference type="ARBA" id="ARBA00022553"/>
    </source>
</evidence>
<dbReference type="InterPro" id="IPR017969">
    <property type="entry name" value="Heavy-metal-associated_CS"/>
</dbReference>
<comment type="subcellular location">
    <subcellularLocation>
        <location evidence="1">Cell membrane</location>
        <topology evidence="1">Multi-pass membrane protein</topology>
    </subcellularLocation>
</comment>
<feature type="transmembrane region" description="Helical" evidence="15">
    <location>
        <begin position="195"/>
        <end position="214"/>
    </location>
</feature>
<dbReference type="Pfam" id="PF00122">
    <property type="entry name" value="E1-E2_ATPase"/>
    <property type="match status" value="1"/>
</dbReference>
<dbReference type="NCBIfam" id="TIGR01494">
    <property type="entry name" value="ATPase_P-type"/>
    <property type="match status" value="1"/>
</dbReference>
<dbReference type="InterPro" id="IPR059000">
    <property type="entry name" value="ATPase_P-type_domA"/>
</dbReference>
<dbReference type="Gene3D" id="2.70.150.10">
    <property type="entry name" value="Calcium-transporting ATPase, cytoplasmic transduction domain A"/>
    <property type="match status" value="1"/>
</dbReference>
<dbReference type="PRINTS" id="PR00941">
    <property type="entry name" value="CDATPASE"/>
</dbReference>
<dbReference type="EMBL" id="JAPOHA010000004">
    <property type="protein sequence ID" value="MCY1713756.1"/>
    <property type="molecule type" value="Genomic_DNA"/>
</dbReference>
<dbReference type="Gene3D" id="3.30.70.100">
    <property type="match status" value="2"/>
</dbReference>
<feature type="transmembrane region" description="Helical" evidence="15">
    <location>
        <begin position="172"/>
        <end position="189"/>
    </location>
</feature>
<dbReference type="SUPFAM" id="SSF56784">
    <property type="entry name" value="HAD-like"/>
    <property type="match status" value="1"/>
</dbReference>
<dbReference type="Pfam" id="PF00702">
    <property type="entry name" value="Hydrolase"/>
    <property type="match status" value="1"/>
</dbReference>
<evidence type="ECO:0000313" key="17">
    <source>
        <dbReference type="EMBL" id="MCY1713756.1"/>
    </source>
</evidence>
<dbReference type="Proteomes" id="UP001082703">
    <property type="component" value="Unassembled WGS sequence"/>
</dbReference>
<comment type="catalytic activity">
    <reaction evidence="14">
        <text>Cd(2+)(in) + ATP + H2O = Cd(2+)(out) + ADP + phosphate + H(+)</text>
        <dbReference type="Rhea" id="RHEA:12132"/>
        <dbReference type="ChEBI" id="CHEBI:15377"/>
        <dbReference type="ChEBI" id="CHEBI:15378"/>
        <dbReference type="ChEBI" id="CHEBI:30616"/>
        <dbReference type="ChEBI" id="CHEBI:43474"/>
        <dbReference type="ChEBI" id="CHEBI:48775"/>
        <dbReference type="ChEBI" id="CHEBI:456216"/>
        <dbReference type="EC" id="7.2.2.21"/>
    </reaction>
</comment>
<dbReference type="InterPro" id="IPR023299">
    <property type="entry name" value="ATPase_P-typ_cyto_dom_N"/>
</dbReference>
<feature type="transmembrane region" description="Helical" evidence="15">
    <location>
        <begin position="732"/>
        <end position="750"/>
    </location>
</feature>
<reference evidence="17 18" key="1">
    <citation type="submission" date="2022-11" db="EMBL/GenBank/DDBJ databases">
        <authorList>
            <person name="Caiyu Z."/>
        </authorList>
    </citation>
    <scope>NUCLEOTIDE SEQUENCE [LARGE SCALE GENOMIC DNA]</scope>
    <source>
        <strain evidence="17 18">YR-4</strain>
    </source>
</reference>
<dbReference type="SUPFAM" id="SSF81665">
    <property type="entry name" value="Calcium ATPase, transmembrane domain M"/>
    <property type="match status" value="1"/>
</dbReference>
<dbReference type="PANTHER" id="PTHR48085">
    <property type="entry name" value="CADMIUM/ZINC-TRANSPORTING ATPASE HMA2-RELATED"/>
    <property type="match status" value="1"/>
</dbReference>
<evidence type="ECO:0000256" key="14">
    <source>
        <dbReference type="ARBA" id="ARBA00049338"/>
    </source>
</evidence>
<keyword evidence="6 15" id="KW-0812">Transmembrane</keyword>
<name>A0ABT4BUZ6_9FIRM</name>
<protein>
    <recommendedName>
        <fullName evidence="13">Cd(2+)-exporting ATPase</fullName>
        <ecNumber evidence="13">7.2.2.21</ecNumber>
    </recommendedName>
</protein>
<feature type="domain" description="HMA" evidence="16">
    <location>
        <begin position="80"/>
        <end position="149"/>
    </location>
</feature>
<dbReference type="CDD" id="cd07548">
    <property type="entry name" value="P-type_ATPase-Cd_Zn_Co_like"/>
    <property type="match status" value="1"/>
</dbReference>
<keyword evidence="9 15" id="KW-0067">ATP-binding</keyword>
<evidence type="ECO:0000256" key="15">
    <source>
        <dbReference type="RuleBase" id="RU362081"/>
    </source>
</evidence>
<dbReference type="PANTHER" id="PTHR48085:SF5">
    <property type="entry name" value="CADMIUM_ZINC-TRANSPORTING ATPASE HMA4-RELATED"/>
    <property type="match status" value="1"/>
</dbReference>
<dbReference type="PRINTS" id="PR00119">
    <property type="entry name" value="CATATPASE"/>
</dbReference>
<dbReference type="SFLD" id="SFLDG00002">
    <property type="entry name" value="C1.7:_P-type_atpase_like"/>
    <property type="match status" value="1"/>
</dbReference>
<dbReference type="EC" id="7.2.2.21" evidence="13"/>
<dbReference type="NCBIfam" id="TIGR01525">
    <property type="entry name" value="ATPase-IB_hvy"/>
    <property type="match status" value="1"/>
</dbReference>
<dbReference type="Gene3D" id="3.40.1110.10">
    <property type="entry name" value="Calcium-transporting ATPase, cytoplasmic domain N"/>
    <property type="match status" value="1"/>
</dbReference>
<keyword evidence="7 15" id="KW-0479">Metal-binding</keyword>
<evidence type="ECO:0000256" key="1">
    <source>
        <dbReference type="ARBA" id="ARBA00004651"/>
    </source>
</evidence>
<dbReference type="SFLD" id="SFLDF00027">
    <property type="entry name" value="p-type_atpase"/>
    <property type="match status" value="1"/>
</dbReference>
<dbReference type="InterPro" id="IPR027256">
    <property type="entry name" value="P-typ_ATPase_IB"/>
</dbReference>
<evidence type="ECO:0000256" key="13">
    <source>
        <dbReference type="ARBA" id="ARBA00039103"/>
    </source>
</evidence>
<feature type="domain" description="HMA" evidence="16">
    <location>
        <begin position="1"/>
        <end position="66"/>
    </location>
</feature>
<dbReference type="SUPFAM" id="SSF55008">
    <property type="entry name" value="HMA, heavy metal-associated domain"/>
    <property type="match status" value="2"/>
</dbReference>
<keyword evidence="11 15" id="KW-1133">Transmembrane helix</keyword>
<evidence type="ECO:0000256" key="12">
    <source>
        <dbReference type="ARBA" id="ARBA00023136"/>
    </source>
</evidence>
<dbReference type="SFLD" id="SFLDS00003">
    <property type="entry name" value="Haloacid_Dehalogenase"/>
    <property type="match status" value="1"/>
</dbReference>
<dbReference type="NCBIfam" id="TIGR01512">
    <property type="entry name" value="ATPase-IB2_Cd"/>
    <property type="match status" value="1"/>
</dbReference>
<keyword evidence="12 15" id="KW-0472">Membrane</keyword>
<organism evidence="17 18">
    <name type="scientific">Caproiciproducens galactitolivorans</name>
    <dbReference type="NCBI Taxonomy" id="642589"/>
    <lineage>
        <taxon>Bacteria</taxon>
        <taxon>Bacillati</taxon>
        <taxon>Bacillota</taxon>
        <taxon>Clostridia</taxon>
        <taxon>Eubacteriales</taxon>
        <taxon>Acutalibacteraceae</taxon>
        <taxon>Caproiciproducens</taxon>
    </lineage>
</organism>
<evidence type="ECO:0000256" key="4">
    <source>
        <dbReference type="ARBA" id="ARBA00022539"/>
    </source>
</evidence>
<dbReference type="InterPro" id="IPR036412">
    <property type="entry name" value="HAD-like_sf"/>
</dbReference>
<keyword evidence="4" id="KW-0104">Cadmium</keyword>
<dbReference type="Pfam" id="PF00403">
    <property type="entry name" value="HMA"/>
    <property type="match status" value="2"/>
</dbReference>
<evidence type="ECO:0000256" key="6">
    <source>
        <dbReference type="ARBA" id="ARBA00022692"/>
    </source>
</evidence>
<evidence type="ECO:0000256" key="2">
    <source>
        <dbReference type="ARBA" id="ARBA00006024"/>
    </source>
</evidence>
<keyword evidence="18" id="KW-1185">Reference proteome</keyword>
<gene>
    <name evidence="17" type="ORF">OUY18_05740</name>
</gene>
<dbReference type="InterPro" id="IPR018303">
    <property type="entry name" value="ATPase_P-typ_P_site"/>
</dbReference>
<evidence type="ECO:0000256" key="11">
    <source>
        <dbReference type="ARBA" id="ARBA00022989"/>
    </source>
</evidence>
<dbReference type="InterPro" id="IPR044492">
    <property type="entry name" value="P_typ_ATPase_HD_dom"/>
</dbReference>
<feature type="transmembrane region" description="Helical" evidence="15">
    <location>
        <begin position="392"/>
        <end position="415"/>
    </location>
</feature>
<dbReference type="SUPFAM" id="SSF81653">
    <property type="entry name" value="Calcium ATPase, transduction domain A"/>
    <property type="match status" value="1"/>
</dbReference>
<dbReference type="InterPro" id="IPR051014">
    <property type="entry name" value="Cation_Transport_ATPase_IB"/>
</dbReference>
<dbReference type="InterPro" id="IPR001757">
    <property type="entry name" value="P_typ_ATPase"/>
</dbReference>
<proteinExistence type="inferred from homology"/>
<keyword evidence="10" id="KW-1278">Translocase</keyword>
<dbReference type="CDD" id="cd00371">
    <property type="entry name" value="HMA"/>
    <property type="match status" value="2"/>
</dbReference>
<comment type="caution">
    <text evidence="17">The sequence shown here is derived from an EMBL/GenBank/DDBJ whole genome shotgun (WGS) entry which is preliminary data.</text>
</comment>
<dbReference type="PROSITE" id="PS00154">
    <property type="entry name" value="ATPASE_E1_E2"/>
    <property type="match status" value="1"/>
</dbReference>
<dbReference type="InterPro" id="IPR023298">
    <property type="entry name" value="ATPase_P-typ_TM_dom_sf"/>
</dbReference>
<comment type="similarity">
    <text evidence="2 15">Belongs to the cation transport ATPase (P-type) (TC 3.A.3) family. Type IB subfamily.</text>
</comment>
<evidence type="ECO:0000256" key="3">
    <source>
        <dbReference type="ARBA" id="ARBA00022475"/>
    </source>
</evidence>
<evidence type="ECO:0000313" key="18">
    <source>
        <dbReference type="Proteomes" id="UP001082703"/>
    </source>
</evidence>